<dbReference type="Proteomes" id="UP000075714">
    <property type="component" value="Unassembled WGS sequence"/>
</dbReference>
<proteinExistence type="predicted"/>
<organism evidence="2 3">
    <name type="scientific">Gonium pectorale</name>
    <name type="common">Green alga</name>
    <dbReference type="NCBI Taxonomy" id="33097"/>
    <lineage>
        <taxon>Eukaryota</taxon>
        <taxon>Viridiplantae</taxon>
        <taxon>Chlorophyta</taxon>
        <taxon>core chlorophytes</taxon>
        <taxon>Chlorophyceae</taxon>
        <taxon>CS clade</taxon>
        <taxon>Chlamydomonadales</taxon>
        <taxon>Volvocaceae</taxon>
        <taxon>Gonium</taxon>
    </lineage>
</organism>
<feature type="region of interest" description="Disordered" evidence="1">
    <location>
        <begin position="1"/>
        <end position="62"/>
    </location>
</feature>
<evidence type="ECO:0000313" key="3">
    <source>
        <dbReference type="Proteomes" id="UP000075714"/>
    </source>
</evidence>
<keyword evidence="3" id="KW-1185">Reference proteome</keyword>
<feature type="compositionally biased region" description="Basic and acidic residues" evidence="1">
    <location>
        <begin position="23"/>
        <end position="37"/>
    </location>
</feature>
<feature type="compositionally biased region" description="Low complexity" evidence="1">
    <location>
        <begin position="1"/>
        <end position="18"/>
    </location>
</feature>
<protein>
    <submittedName>
        <fullName evidence="2">Uncharacterized protein</fullName>
    </submittedName>
</protein>
<dbReference type="OrthoDB" id="540357at2759"/>
<reference evidence="3" key="1">
    <citation type="journal article" date="2016" name="Nat. Commun.">
        <title>The Gonium pectorale genome demonstrates co-option of cell cycle regulation during the evolution of multicellularity.</title>
        <authorList>
            <person name="Hanschen E.R."/>
            <person name="Marriage T.N."/>
            <person name="Ferris P.J."/>
            <person name="Hamaji T."/>
            <person name="Toyoda A."/>
            <person name="Fujiyama A."/>
            <person name="Neme R."/>
            <person name="Noguchi H."/>
            <person name="Minakuchi Y."/>
            <person name="Suzuki M."/>
            <person name="Kawai-Toyooka H."/>
            <person name="Smith D.R."/>
            <person name="Sparks H."/>
            <person name="Anderson J."/>
            <person name="Bakaric R."/>
            <person name="Luria V."/>
            <person name="Karger A."/>
            <person name="Kirschner M.W."/>
            <person name="Durand P.M."/>
            <person name="Michod R.E."/>
            <person name="Nozaki H."/>
            <person name="Olson B.J."/>
        </authorList>
    </citation>
    <scope>NUCLEOTIDE SEQUENCE [LARGE SCALE GENOMIC DNA]</scope>
    <source>
        <strain evidence="3">NIES-2863</strain>
    </source>
</reference>
<name>A0A150GR21_GONPE</name>
<accession>A0A150GR21</accession>
<evidence type="ECO:0000256" key="1">
    <source>
        <dbReference type="SAM" id="MobiDB-lite"/>
    </source>
</evidence>
<comment type="caution">
    <text evidence="2">The sequence shown here is derived from an EMBL/GenBank/DDBJ whole genome shotgun (WGS) entry which is preliminary data.</text>
</comment>
<evidence type="ECO:0000313" key="2">
    <source>
        <dbReference type="EMBL" id="KXZ52233.1"/>
    </source>
</evidence>
<dbReference type="EMBL" id="LSYV01000011">
    <property type="protein sequence ID" value="KXZ52233.1"/>
    <property type="molecule type" value="Genomic_DNA"/>
</dbReference>
<dbReference type="AlphaFoldDB" id="A0A150GR21"/>
<gene>
    <name evidence="2" type="ORF">GPECTOR_10g864</name>
</gene>
<sequence length="285" mass="30798">MSREAPAAAGSLPADAAATVIDQDDRSSGADKSRSSRELALPPALPQPPGTPPLPRRLLTPPQPAIVLSPSEATAGVIVAVSPLAAPSLSAGGVLEVELPAWVPRRPIPGLDPSTRYLPVPKVTGLGGYWAKVPERSAPLPMPLDVALKASRMARTAHESIRGILLRETDDELVVKARIVLPFGVKYQHEEHYHKNASVHTSYMRRDVRPGRSVTRIYWTEDGCALLVCESSDLTGHVDHIGYELLRVIEGGDTLHCRQWVVILPSGEMAEQVFVGRRAEIPGKR</sequence>
<feature type="compositionally biased region" description="Pro residues" evidence="1">
    <location>
        <begin position="43"/>
        <end position="55"/>
    </location>
</feature>